<evidence type="ECO:0000313" key="1">
    <source>
        <dbReference type="EMBL" id="RBW51684.1"/>
    </source>
</evidence>
<accession>A0A366WPA6</accession>
<comment type="caution">
    <text evidence="1">The sequence shown here is derived from an EMBL/GenBank/DDBJ whole genome shotgun (WGS) entry which is preliminary data.</text>
</comment>
<name>A0A366WPA6_9RHOB</name>
<gene>
    <name evidence="1" type="ORF">DS909_18445</name>
</gene>
<organism evidence="1 2">
    <name type="scientific">Phaeobacter gallaeciensis</name>
    <dbReference type="NCBI Taxonomy" id="60890"/>
    <lineage>
        <taxon>Bacteria</taxon>
        <taxon>Pseudomonadati</taxon>
        <taxon>Pseudomonadota</taxon>
        <taxon>Alphaproteobacteria</taxon>
        <taxon>Rhodobacterales</taxon>
        <taxon>Roseobacteraceae</taxon>
        <taxon>Phaeobacter</taxon>
    </lineage>
</organism>
<dbReference type="AlphaFoldDB" id="A0A366WPA6"/>
<proteinExistence type="predicted"/>
<evidence type="ECO:0000313" key="2">
    <source>
        <dbReference type="Proteomes" id="UP000252706"/>
    </source>
</evidence>
<dbReference type="OrthoDB" id="7659281at2"/>
<sequence length="94" mass="10327">MKKEDRILFDGFYFPTKASAVDKKATLSQFDVQVKDAGSSIEGAREAGRYAGTRYCIEKYGSSDIIWSVGPDSDPSQLRVVDGSLSLRGTCQRP</sequence>
<dbReference type="Proteomes" id="UP000252706">
    <property type="component" value="Unassembled WGS sequence"/>
</dbReference>
<dbReference type="EMBL" id="QOCE01000045">
    <property type="protein sequence ID" value="RBW51684.1"/>
    <property type="molecule type" value="Genomic_DNA"/>
</dbReference>
<reference evidence="1 2" key="1">
    <citation type="submission" date="2018-07" db="EMBL/GenBank/DDBJ databases">
        <title>Modular assembly of carbohydrate-degrading microbial communities in the ocean.</title>
        <authorList>
            <person name="Enke T.N."/>
            <person name="Datta M.S."/>
            <person name="Schwartzman J.A."/>
            <person name="Cermak N."/>
            <person name="Schmitz D.A."/>
            <person name="Barrere J."/>
            <person name="Cordero O.X."/>
        </authorList>
    </citation>
    <scope>NUCLEOTIDE SEQUENCE [LARGE SCALE GENOMIC DNA]</scope>
    <source>
        <strain evidence="1 2">C3M10</strain>
    </source>
</reference>
<protein>
    <submittedName>
        <fullName evidence="1">Uncharacterized protein</fullName>
    </submittedName>
</protein>